<comment type="caution">
    <text evidence="1">The sequence shown here is derived from an EMBL/GenBank/DDBJ whole genome shotgun (WGS) entry which is preliminary data.</text>
</comment>
<name>A0A1F7WZI6_9BACT</name>
<sequence length="65" mass="7639">MIEAFKPGVFVKYKIPDGAIVKILRYEKEGWYIVEYEGLEWLAHENDLELYKPFIPEFQDSLGDG</sequence>
<evidence type="ECO:0000313" key="2">
    <source>
        <dbReference type="Proteomes" id="UP000176939"/>
    </source>
</evidence>
<organism evidence="1 2">
    <name type="scientific">Candidatus Woesebacteria bacterium RBG_13_36_22</name>
    <dbReference type="NCBI Taxonomy" id="1802478"/>
    <lineage>
        <taxon>Bacteria</taxon>
        <taxon>Candidatus Woeseibacteriota</taxon>
    </lineage>
</organism>
<proteinExistence type="predicted"/>
<protein>
    <submittedName>
        <fullName evidence="1">Uncharacterized protein</fullName>
    </submittedName>
</protein>
<dbReference type="Proteomes" id="UP000176939">
    <property type="component" value="Unassembled WGS sequence"/>
</dbReference>
<evidence type="ECO:0000313" key="1">
    <source>
        <dbReference type="EMBL" id="OGM08151.1"/>
    </source>
</evidence>
<gene>
    <name evidence="1" type="ORF">A2Z67_03895</name>
</gene>
<accession>A0A1F7WZI6</accession>
<reference evidence="1 2" key="1">
    <citation type="journal article" date="2016" name="Nat. Commun.">
        <title>Thousands of microbial genomes shed light on interconnected biogeochemical processes in an aquifer system.</title>
        <authorList>
            <person name="Anantharaman K."/>
            <person name="Brown C.T."/>
            <person name="Hug L.A."/>
            <person name="Sharon I."/>
            <person name="Castelle C.J."/>
            <person name="Probst A.J."/>
            <person name="Thomas B.C."/>
            <person name="Singh A."/>
            <person name="Wilkins M.J."/>
            <person name="Karaoz U."/>
            <person name="Brodie E.L."/>
            <person name="Williams K.H."/>
            <person name="Hubbard S.S."/>
            <person name="Banfield J.F."/>
        </authorList>
    </citation>
    <scope>NUCLEOTIDE SEQUENCE [LARGE SCALE GENOMIC DNA]</scope>
</reference>
<dbReference type="AlphaFoldDB" id="A0A1F7WZI6"/>
<dbReference type="EMBL" id="MGFQ01000056">
    <property type="protein sequence ID" value="OGM08151.1"/>
    <property type="molecule type" value="Genomic_DNA"/>
</dbReference>